<gene>
    <name evidence="2" type="ORF">OHK93_006841</name>
</gene>
<reference evidence="2" key="1">
    <citation type="journal article" date="2023" name="Genome Biol. Evol.">
        <title>First Whole Genome Sequence and Flow Cytometry Genome Size Data for the Lichen-Forming Fungus Ramalina farinacea (Ascomycota).</title>
        <authorList>
            <person name="Llewellyn T."/>
            <person name="Mian S."/>
            <person name="Hill R."/>
            <person name="Leitch I.J."/>
            <person name="Gaya E."/>
        </authorList>
    </citation>
    <scope>NUCLEOTIDE SEQUENCE</scope>
    <source>
        <strain evidence="2">LIQ254RAFAR</strain>
    </source>
</reference>
<feature type="signal peptide" evidence="1">
    <location>
        <begin position="1"/>
        <end position="21"/>
    </location>
</feature>
<proteinExistence type="predicted"/>
<feature type="chain" id="PRO_5041241463" evidence="1">
    <location>
        <begin position="22"/>
        <end position="261"/>
    </location>
</feature>
<evidence type="ECO:0000313" key="3">
    <source>
        <dbReference type="Proteomes" id="UP001161017"/>
    </source>
</evidence>
<accession>A0AA43QM92</accession>
<evidence type="ECO:0000256" key="1">
    <source>
        <dbReference type="SAM" id="SignalP"/>
    </source>
</evidence>
<comment type="caution">
    <text evidence="2">The sequence shown here is derived from an EMBL/GenBank/DDBJ whole genome shotgun (WGS) entry which is preliminary data.</text>
</comment>
<dbReference type="Proteomes" id="UP001161017">
    <property type="component" value="Unassembled WGS sequence"/>
</dbReference>
<keyword evidence="3" id="KW-1185">Reference proteome</keyword>
<protein>
    <submittedName>
        <fullName evidence="2">Uncharacterized protein</fullName>
    </submittedName>
</protein>
<keyword evidence="1" id="KW-0732">Signal</keyword>
<dbReference type="AlphaFoldDB" id="A0AA43QM92"/>
<organism evidence="2 3">
    <name type="scientific">Ramalina farinacea</name>
    <dbReference type="NCBI Taxonomy" id="258253"/>
    <lineage>
        <taxon>Eukaryota</taxon>
        <taxon>Fungi</taxon>
        <taxon>Dikarya</taxon>
        <taxon>Ascomycota</taxon>
        <taxon>Pezizomycotina</taxon>
        <taxon>Lecanoromycetes</taxon>
        <taxon>OSLEUM clade</taxon>
        <taxon>Lecanoromycetidae</taxon>
        <taxon>Lecanorales</taxon>
        <taxon>Lecanorineae</taxon>
        <taxon>Ramalinaceae</taxon>
        <taxon>Ramalina</taxon>
    </lineage>
</organism>
<name>A0AA43QM92_9LECA</name>
<sequence length="261" mass="28393">MPRVSVQALFLLTCEVMRHYALEPWQAQAEPENYYTIDYPNIPSSLPQLVIGVIPDSAASFTSSQALWSLWLAAVAEAGDLVHLEGDYAIAQAVPGNPDHMIGEIDYASVVAGSGHNVSAGLSPRAVNEEQDPRTVTDGTFFMKINADAWGGRLDPKKYFATVFESTVDLASKPNRATPLEDQYQYESDNTGYTITYGPAKDSVEPAIYEAVLAGITLLPAAMLAAKTEDECDFKVFRADRVPIVEGGIQMLQRLKTVATT</sequence>
<evidence type="ECO:0000313" key="2">
    <source>
        <dbReference type="EMBL" id="MDI1487571.1"/>
    </source>
</evidence>
<dbReference type="EMBL" id="JAPUFD010000005">
    <property type="protein sequence ID" value="MDI1487571.1"/>
    <property type="molecule type" value="Genomic_DNA"/>
</dbReference>